<sequence>MRFEPLVLALPALAAAEQVPLMDQMKGWFNKATAAASAYVPAPSAASLPNPVDAGAAAISSVAVDRVTLDNWKELVVAGGATASPGVEEWMIYITGANKTCFGMCEHAEKAWNQSVPLLEASKNAPHLALLNCETDPVLCNAFALGPPSVLHMFLPQPLPDQSKPATTVRTIPLNRTSVTTQDIVAIHTEEKYKEHEPYEGFWHPFDGPLAKNGLAIPFGYVIWGFSAIPSWMFMIFISFFSRTIMSRRMGPQGGQGGAAPAAPASRQMTYGLLVTILVVQAISQVNNPQLDADMVPPARGGLAIARALYCGITAYTPA</sequence>
<reference evidence="1" key="1">
    <citation type="submission" date="2024-02" db="EMBL/GenBank/DDBJ databases">
        <title>Metagenome Assembled Genome of Zalaria obscura JY119.</title>
        <authorList>
            <person name="Vighnesh L."/>
            <person name="Jagadeeshwari U."/>
            <person name="Venkata Ramana C."/>
            <person name="Sasikala C."/>
        </authorList>
    </citation>
    <scope>NUCLEOTIDE SEQUENCE</scope>
    <source>
        <strain evidence="1">JY119</strain>
    </source>
</reference>
<dbReference type="EMBL" id="JAMKPW020000040">
    <property type="protein sequence ID" value="KAK8198579.1"/>
    <property type="molecule type" value="Genomic_DNA"/>
</dbReference>
<evidence type="ECO:0000313" key="1">
    <source>
        <dbReference type="EMBL" id="KAK8198579.1"/>
    </source>
</evidence>
<comment type="caution">
    <text evidence="1">The sequence shown here is derived from an EMBL/GenBank/DDBJ whole genome shotgun (WGS) entry which is preliminary data.</text>
</comment>
<dbReference type="Proteomes" id="UP001320706">
    <property type="component" value="Unassembled WGS sequence"/>
</dbReference>
<accession>A0ACC3S6Q4</accession>
<proteinExistence type="predicted"/>
<organism evidence="1 2">
    <name type="scientific">Zalaria obscura</name>
    <dbReference type="NCBI Taxonomy" id="2024903"/>
    <lineage>
        <taxon>Eukaryota</taxon>
        <taxon>Fungi</taxon>
        <taxon>Dikarya</taxon>
        <taxon>Ascomycota</taxon>
        <taxon>Pezizomycotina</taxon>
        <taxon>Dothideomycetes</taxon>
        <taxon>Dothideomycetidae</taxon>
        <taxon>Dothideales</taxon>
        <taxon>Zalariaceae</taxon>
        <taxon>Zalaria</taxon>
    </lineage>
</organism>
<evidence type="ECO:0000313" key="2">
    <source>
        <dbReference type="Proteomes" id="UP001320706"/>
    </source>
</evidence>
<keyword evidence="2" id="KW-1185">Reference proteome</keyword>
<protein>
    <submittedName>
        <fullName evidence="1">Uncharacterized protein</fullName>
    </submittedName>
</protein>
<gene>
    <name evidence="1" type="ORF">M8818_006446</name>
</gene>
<name>A0ACC3S6Q4_9PEZI</name>